<dbReference type="SUPFAM" id="SSF48008">
    <property type="entry name" value="GntR ligand-binding domain-like"/>
    <property type="match status" value="1"/>
</dbReference>
<accession>A0A0R2PE99</accession>
<dbReference type="SMART" id="SM00895">
    <property type="entry name" value="FCD"/>
    <property type="match status" value="1"/>
</dbReference>
<evidence type="ECO:0000259" key="4">
    <source>
        <dbReference type="PROSITE" id="PS50949"/>
    </source>
</evidence>
<dbReference type="SUPFAM" id="SSF46785">
    <property type="entry name" value="Winged helix' DNA-binding domain"/>
    <property type="match status" value="1"/>
</dbReference>
<keyword evidence="1" id="KW-0805">Transcription regulation</keyword>
<evidence type="ECO:0000313" key="6">
    <source>
        <dbReference type="Proteomes" id="UP000053274"/>
    </source>
</evidence>
<evidence type="ECO:0000256" key="2">
    <source>
        <dbReference type="ARBA" id="ARBA00023125"/>
    </source>
</evidence>
<dbReference type="InterPro" id="IPR036390">
    <property type="entry name" value="WH_DNA-bd_sf"/>
</dbReference>
<dbReference type="PROSITE" id="PS50949">
    <property type="entry name" value="HTH_GNTR"/>
    <property type="match status" value="1"/>
</dbReference>
<dbReference type="PANTHER" id="PTHR43537:SF5">
    <property type="entry name" value="UXU OPERON TRANSCRIPTIONAL REGULATOR"/>
    <property type="match status" value="1"/>
</dbReference>
<keyword evidence="2" id="KW-0238">DNA-binding</keyword>
<dbReference type="PANTHER" id="PTHR43537">
    <property type="entry name" value="TRANSCRIPTIONAL REGULATOR, GNTR FAMILY"/>
    <property type="match status" value="1"/>
</dbReference>
<dbReference type="InterPro" id="IPR011711">
    <property type="entry name" value="GntR_C"/>
</dbReference>
<dbReference type="Gene3D" id="1.10.10.10">
    <property type="entry name" value="Winged helix-like DNA-binding domain superfamily/Winged helix DNA-binding domain"/>
    <property type="match status" value="1"/>
</dbReference>
<dbReference type="PRINTS" id="PR00035">
    <property type="entry name" value="HTHGNTR"/>
</dbReference>
<dbReference type="Proteomes" id="UP000053274">
    <property type="component" value="Unassembled WGS sequence"/>
</dbReference>
<dbReference type="Pfam" id="PF07729">
    <property type="entry name" value="FCD"/>
    <property type="match status" value="1"/>
</dbReference>
<dbReference type="EMBL" id="LIAM01000018">
    <property type="protein sequence ID" value="KRO36261.1"/>
    <property type="molecule type" value="Genomic_DNA"/>
</dbReference>
<dbReference type="SMART" id="SM00345">
    <property type="entry name" value="HTH_GNTR"/>
    <property type="match status" value="1"/>
</dbReference>
<organism evidence="5 6">
    <name type="scientific">Actinobacteria bacterium BACL15 MAG-120619-bin91</name>
    <dbReference type="NCBI Taxonomy" id="1655562"/>
    <lineage>
        <taxon>Bacteria</taxon>
        <taxon>Bacillati</taxon>
        <taxon>Actinomycetota</taxon>
        <taxon>Actinomycetes</taxon>
        <taxon>Actinomycetes incertae sedis</taxon>
        <taxon>ac1 cluster</taxon>
    </lineage>
</organism>
<comment type="caution">
    <text evidence="5">The sequence shown here is derived from an EMBL/GenBank/DDBJ whole genome shotgun (WGS) entry which is preliminary data.</text>
</comment>
<dbReference type="GO" id="GO:0003700">
    <property type="term" value="F:DNA-binding transcription factor activity"/>
    <property type="evidence" value="ECO:0007669"/>
    <property type="project" value="InterPro"/>
</dbReference>
<dbReference type="InterPro" id="IPR000524">
    <property type="entry name" value="Tscrpt_reg_HTH_GntR"/>
</dbReference>
<evidence type="ECO:0000256" key="3">
    <source>
        <dbReference type="ARBA" id="ARBA00023163"/>
    </source>
</evidence>
<dbReference type="CDD" id="cd07377">
    <property type="entry name" value="WHTH_GntR"/>
    <property type="match status" value="1"/>
</dbReference>
<dbReference type="InterPro" id="IPR008920">
    <property type="entry name" value="TF_FadR/GntR_C"/>
</dbReference>
<dbReference type="InterPro" id="IPR036388">
    <property type="entry name" value="WH-like_DNA-bd_sf"/>
</dbReference>
<sequence length="237" mass="26316">MSAVTQLAPQRAARIATQLIELIELQKLLPGDKLPPERQLADLLEVSRPSLREALHILQAQGLVQIKHGQGTYVQEPVVAQELRASVMTKTHGLNELFDAREVLEVPASKWAAEKATKEDFRLLRATLNQIETITSIQPIDFDQLQALDAKFHLTIVGIAGNRFINQTLNVLQDVMRMSMETTLRLPGRSEISRNQHNEILAAIENGDGELASKLTLQHITGARKTALADAKKKESN</sequence>
<keyword evidence="3" id="KW-0804">Transcription</keyword>
<protein>
    <recommendedName>
        <fullName evidence="4">HTH gntR-type domain-containing protein</fullName>
    </recommendedName>
</protein>
<evidence type="ECO:0000313" key="5">
    <source>
        <dbReference type="EMBL" id="KRO36261.1"/>
    </source>
</evidence>
<dbReference type="GO" id="GO:0003677">
    <property type="term" value="F:DNA binding"/>
    <property type="evidence" value="ECO:0007669"/>
    <property type="project" value="UniProtKB-KW"/>
</dbReference>
<proteinExistence type="predicted"/>
<dbReference type="AlphaFoldDB" id="A0A0R2PE99"/>
<name>A0A0R2PE99_9ACTN</name>
<reference evidence="5 6" key="1">
    <citation type="submission" date="2015-10" db="EMBL/GenBank/DDBJ databases">
        <title>Metagenome-Assembled Genomes uncover a global brackish microbiome.</title>
        <authorList>
            <person name="Hugerth L.W."/>
            <person name="Larsson J."/>
            <person name="Alneberg J."/>
            <person name="Lindh M.V."/>
            <person name="Legrand C."/>
            <person name="Pinhassi J."/>
            <person name="Andersson A.F."/>
        </authorList>
    </citation>
    <scope>NUCLEOTIDE SEQUENCE [LARGE SCALE GENOMIC DNA]</scope>
    <source>
        <strain evidence="5">BACL15 MAG-120619-bin91</strain>
    </source>
</reference>
<dbReference type="Gene3D" id="1.20.120.530">
    <property type="entry name" value="GntR ligand-binding domain-like"/>
    <property type="match status" value="1"/>
</dbReference>
<evidence type="ECO:0000256" key="1">
    <source>
        <dbReference type="ARBA" id="ARBA00023015"/>
    </source>
</evidence>
<gene>
    <name evidence="5" type="ORF">ABR54_01760</name>
</gene>
<feature type="domain" description="HTH gntR-type" evidence="4">
    <location>
        <begin position="9"/>
        <end position="77"/>
    </location>
</feature>
<dbReference type="Pfam" id="PF00392">
    <property type="entry name" value="GntR"/>
    <property type="match status" value="1"/>
</dbReference>